<evidence type="ECO:0000313" key="1">
    <source>
        <dbReference type="EMBL" id="CAK7940486.1"/>
    </source>
</evidence>
<gene>
    <name evidence="1" type="ORF">PM001_LOCUS25636</name>
</gene>
<reference evidence="1" key="1">
    <citation type="submission" date="2024-01" db="EMBL/GenBank/DDBJ databases">
        <authorList>
            <person name="Webb A."/>
        </authorList>
    </citation>
    <scope>NUCLEOTIDE SEQUENCE</scope>
    <source>
        <strain evidence="1">Pm1</strain>
    </source>
</reference>
<evidence type="ECO:0000313" key="2">
    <source>
        <dbReference type="Proteomes" id="UP001162060"/>
    </source>
</evidence>
<protein>
    <submittedName>
        <fullName evidence="1">Uncharacterized protein</fullName>
    </submittedName>
</protein>
<name>A0AAV1V1S7_9STRA</name>
<dbReference type="EMBL" id="CAKLBY020000258">
    <property type="protein sequence ID" value="CAK7940486.1"/>
    <property type="molecule type" value="Genomic_DNA"/>
</dbReference>
<sequence length="67" mass="7610">MDVKKQYQQEDDTMKQLELPLILKLLNLLRPSAAFPQVVATAVTPIDHHLETVEHLPRALQQPATIL</sequence>
<comment type="caution">
    <text evidence="1">The sequence shown here is derived from an EMBL/GenBank/DDBJ whole genome shotgun (WGS) entry which is preliminary data.</text>
</comment>
<accession>A0AAV1V1S7</accession>
<proteinExistence type="predicted"/>
<dbReference type="Proteomes" id="UP001162060">
    <property type="component" value="Unassembled WGS sequence"/>
</dbReference>
<dbReference type="AlphaFoldDB" id="A0AAV1V1S7"/>
<organism evidence="1 2">
    <name type="scientific">Peronospora matthiolae</name>
    <dbReference type="NCBI Taxonomy" id="2874970"/>
    <lineage>
        <taxon>Eukaryota</taxon>
        <taxon>Sar</taxon>
        <taxon>Stramenopiles</taxon>
        <taxon>Oomycota</taxon>
        <taxon>Peronosporomycetes</taxon>
        <taxon>Peronosporales</taxon>
        <taxon>Peronosporaceae</taxon>
        <taxon>Peronospora</taxon>
    </lineage>
</organism>